<dbReference type="GO" id="GO:0015627">
    <property type="term" value="C:type II protein secretion system complex"/>
    <property type="evidence" value="ECO:0007669"/>
    <property type="project" value="TreeGrafter"/>
</dbReference>
<feature type="region of interest" description="Disordered" evidence="2">
    <location>
        <begin position="556"/>
        <end position="578"/>
    </location>
</feature>
<dbReference type="Proteomes" id="UP000008332">
    <property type="component" value="Plasmid unnamed1"/>
</dbReference>
<protein>
    <submittedName>
        <fullName evidence="4">Type II and III secretion system protein</fullName>
    </submittedName>
</protein>
<dbReference type="Pfam" id="PF00263">
    <property type="entry name" value="Secretin"/>
    <property type="match status" value="1"/>
</dbReference>
<keyword evidence="5" id="KW-1185">Reference proteome</keyword>
<name>Q21Q57_ALBFT</name>
<dbReference type="PANTHER" id="PTHR30332:SF17">
    <property type="entry name" value="TYPE IV PILIATION SYSTEM PROTEIN DR_0774-RELATED"/>
    <property type="match status" value="1"/>
</dbReference>
<dbReference type="KEGG" id="rfr:Rfer_4402"/>
<geneLocation type="plasmid" evidence="5">
    <name>pDSM15236</name>
</geneLocation>
<dbReference type="RefSeq" id="WP_011458651.1">
    <property type="nucleotide sequence ID" value="NC_007901.1"/>
</dbReference>
<evidence type="ECO:0000313" key="4">
    <source>
        <dbReference type="EMBL" id="ABD72088.1"/>
    </source>
</evidence>
<dbReference type="AlphaFoldDB" id="Q21Q57"/>
<sequence length="622" mass="65950" precursor="true">MHGALGAAPAGTIGNSDPSSVIDLDTEFEDAFIYRPVQSGGDRLPDKMIKSLSLTDTAILDALRLLIKDTPVSLSMMNAANQNSTVNGTVTAYNLSGNLPDVVEKLSNSAGFYYRYSQGTLNIYPDEQFVVSLPPIVNEDVFAGMANTIVKLGASDAYLDRQGRSLTFRANRSAMRGIDRFLENVRETRSLIVFDTYIYEVNLTDGAQTGIKWNKLAMAIGPGGSLGALGAVGGSTVADSGGMGFSAIYKGSRFDLDAFFSFLQTQGNVKTIAQPKIAIMSGSKGGFKAGSTTKYVSQVGTNSSTTINQTTVSTDTAVSGLDLSLTGDVSDGTVYARIRISLSELIRFNSFEALGTSLQLPQTTSRELTTAIRARPGDVVLLGGVNNSSESSDYSGLPGEKGQMLVPTSSNKKVARTELVMVMKPKIVRFSNPQREAEKLARKMFEQSQVRAVADVKVPVQLVELQAVRPAPIRPAILPANLINPVKARVEPNAPPVEIAAQAIAEPAPVNKDRTPPKANPSQTRVADVSPAVSVQTGNLTVTDPVHGQREMAVSVGQAAQQPQEQAQPAPRARAPIAGEAISAVQTASNKDGSLVVQVKSGDHLVAEVNLKQPQSGENNND</sequence>
<keyword evidence="4" id="KW-0614">Plasmid</keyword>
<feature type="domain" description="Type II/III secretion system secretin-like" evidence="3">
    <location>
        <begin position="263"/>
        <end position="429"/>
    </location>
</feature>
<evidence type="ECO:0000313" key="5">
    <source>
        <dbReference type="Proteomes" id="UP000008332"/>
    </source>
</evidence>
<dbReference type="eggNOG" id="COG1450">
    <property type="taxonomic scope" value="Bacteria"/>
</dbReference>
<gene>
    <name evidence="4" type="ordered locus">Rfer_4402</name>
</gene>
<proteinExistence type="inferred from homology"/>
<dbReference type="eggNOG" id="COG3827">
    <property type="taxonomic scope" value="Bacteria"/>
</dbReference>
<evidence type="ECO:0000256" key="1">
    <source>
        <dbReference type="RuleBase" id="RU004003"/>
    </source>
</evidence>
<dbReference type="HOGENOM" id="CLU_459128_0_0_4"/>
<evidence type="ECO:0000259" key="3">
    <source>
        <dbReference type="Pfam" id="PF00263"/>
    </source>
</evidence>
<dbReference type="EMBL" id="CP000268">
    <property type="protein sequence ID" value="ABD72088.1"/>
    <property type="molecule type" value="Genomic_DNA"/>
</dbReference>
<dbReference type="InterPro" id="IPR004846">
    <property type="entry name" value="T2SS/T3SS_dom"/>
</dbReference>
<dbReference type="OrthoDB" id="9779724at2"/>
<evidence type="ECO:0000256" key="2">
    <source>
        <dbReference type="SAM" id="MobiDB-lite"/>
    </source>
</evidence>
<dbReference type="PANTHER" id="PTHR30332">
    <property type="entry name" value="PROBABLE GENERAL SECRETION PATHWAY PROTEIN D"/>
    <property type="match status" value="1"/>
</dbReference>
<dbReference type="GO" id="GO:0009306">
    <property type="term" value="P:protein secretion"/>
    <property type="evidence" value="ECO:0007669"/>
    <property type="project" value="InterPro"/>
</dbReference>
<comment type="similarity">
    <text evidence="1">Belongs to the bacterial secretin family.</text>
</comment>
<dbReference type="InterPro" id="IPR050810">
    <property type="entry name" value="Bact_Secretion_Sys_Channel"/>
</dbReference>
<accession>Q21Q57</accession>
<reference evidence="5" key="1">
    <citation type="submission" date="2006-02" db="EMBL/GenBank/DDBJ databases">
        <title>Complete sequence of plasmid 1 of Rhodoferax ferrireducens DSM 15236.</title>
        <authorList>
            <person name="Copeland A."/>
            <person name="Lucas S."/>
            <person name="Lapidus A."/>
            <person name="Barry K."/>
            <person name="Detter J.C."/>
            <person name="Glavina del Rio T."/>
            <person name="Hammon N."/>
            <person name="Israni S."/>
            <person name="Pitluck S."/>
            <person name="Brettin T."/>
            <person name="Bruce D."/>
            <person name="Han C."/>
            <person name="Tapia R."/>
            <person name="Gilna P."/>
            <person name="Kiss H."/>
            <person name="Schmutz J."/>
            <person name="Larimer F."/>
            <person name="Land M."/>
            <person name="Kyrpides N."/>
            <person name="Ivanova N."/>
            <person name="Richardson P."/>
        </authorList>
    </citation>
    <scope>NUCLEOTIDE SEQUENCE [LARGE SCALE GENOMIC DNA]</scope>
    <source>
        <strain evidence="5">ATCC BAA-621 / DSM 15236 / T118</strain>
        <plasmid evidence="5">Plasmid pDSM15236</plasmid>
    </source>
</reference>
<feature type="compositionally biased region" description="Low complexity" evidence="2">
    <location>
        <begin position="557"/>
        <end position="578"/>
    </location>
</feature>
<feature type="region of interest" description="Disordered" evidence="2">
    <location>
        <begin position="506"/>
        <end position="528"/>
    </location>
</feature>
<organism evidence="4 5">
    <name type="scientific">Albidiferax ferrireducens (strain ATCC BAA-621 / DSM 15236 / T118)</name>
    <name type="common">Rhodoferax ferrireducens</name>
    <dbReference type="NCBI Taxonomy" id="338969"/>
    <lineage>
        <taxon>Bacteria</taxon>
        <taxon>Pseudomonadati</taxon>
        <taxon>Pseudomonadota</taxon>
        <taxon>Betaproteobacteria</taxon>
        <taxon>Burkholderiales</taxon>
        <taxon>Comamonadaceae</taxon>
        <taxon>Rhodoferax</taxon>
    </lineage>
</organism>